<dbReference type="AlphaFoldDB" id="A0A423UCN2"/>
<feature type="transmembrane region" description="Helical" evidence="2">
    <location>
        <begin position="141"/>
        <end position="169"/>
    </location>
</feature>
<keyword evidence="2" id="KW-0472">Membrane</keyword>
<dbReference type="GO" id="GO:0022857">
    <property type="term" value="F:transmembrane transporter activity"/>
    <property type="evidence" value="ECO:0007669"/>
    <property type="project" value="InterPro"/>
</dbReference>
<accession>A0A423UCN2</accession>
<comment type="caution">
    <text evidence="3">The sequence shown here is derived from an EMBL/GenBank/DDBJ whole genome shotgun (WGS) entry which is preliminary data.</text>
</comment>
<dbReference type="Proteomes" id="UP000285266">
    <property type="component" value="Unassembled WGS sequence"/>
</dbReference>
<dbReference type="Pfam" id="PF12822">
    <property type="entry name" value="ECF_trnsprt"/>
    <property type="match status" value="1"/>
</dbReference>
<proteinExistence type="predicted"/>
<sequence>MNTTPTSDMHHTGTTGESAGAPTPDATPEVAARSAAEASPASVVSASSAKPAGRLTAWMGGVIGLCLLLLMIQSGLGANNLFAFATAVAPMIVAAAFWVIERGLPRVGSLGEITASAAFAALAVVSRIVKLPIPDVELTSFIVILAGLSLGAESGFLIGSLTALISNIWLGQGAWTPWQMLAWGLMGAAAGWIRHTSWSRNRVVMALWGIASAFVYGWILDIWTWLAYTRIYTVLAFFGTLGASAPFDAINAASTAVLLLIATPWAVDLIQRTLHRGALNTATSTASSTSSNAGTHGVATH</sequence>
<feature type="transmembrane region" description="Helical" evidence="2">
    <location>
        <begin position="106"/>
        <end position="129"/>
    </location>
</feature>
<protein>
    <submittedName>
        <fullName evidence="3">ECF transporter, substrate-specific component</fullName>
    </submittedName>
</protein>
<feature type="transmembrane region" description="Helical" evidence="2">
    <location>
        <begin position="81"/>
        <end position="100"/>
    </location>
</feature>
<feature type="region of interest" description="Disordered" evidence="1">
    <location>
        <begin position="1"/>
        <end position="33"/>
    </location>
</feature>
<evidence type="ECO:0000256" key="1">
    <source>
        <dbReference type="SAM" id="MobiDB-lite"/>
    </source>
</evidence>
<organism evidence="3 4">
    <name type="scientific">Bifidobacterium mongoliense</name>
    <dbReference type="NCBI Taxonomy" id="518643"/>
    <lineage>
        <taxon>Bacteria</taxon>
        <taxon>Bacillati</taxon>
        <taxon>Actinomycetota</taxon>
        <taxon>Actinomycetes</taxon>
        <taxon>Bifidobacteriales</taxon>
        <taxon>Bifidobacteriaceae</taxon>
        <taxon>Bifidobacterium</taxon>
    </lineage>
</organism>
<evidence type="ECO:0000313" key="4">
    <source>
        <dbReference type="Proteomes" id="UP000285266"/>
    </source>
</evidence>
<evidence type="ECO:0000313" key="3">
    <source>
        <dbReference type="EMBL" id="ROT86486.1"/>
    </source>
</evidence>
<evidence type="ECO:0000256" key="2">
    <source>
        <dbReference type="SAM" id="Phobius"/>
    </source>
</evidence>
<dbReference type="Gene3D" id="1.10.1760.20">
    <property type="match status" value="1"/>
</dbReference>
<keyword evidence="2" id="KW-1133">Transmembrane helix</keyword>
<dbReference type="InterPro" id="IPR024529">
    <property type="entry name" value="ECF_trnsprt_substrate-spec"/>
</dbReference>
<reference evidence="3 4" key="1">
    <citation type="submission" date="2018-07" db="EMBL/GenBank/DDBJ databases">
        <title>The role of parmesan cheese in vectoring bovine microbiota.</title>
        <authorList>
            <person name="Lugli G.A."/>
            <person name="Milani C."/>
        </authorList>
    </citation>
    <scope>NUCLEOTIDE SEQUENCE [LARGE SCALE GENOMIC DNA]</scope>
    <source>
        <strain evidence="3 4">BMONG18</strain>
    </source>
</reference>
<feature type="compositionally biased region" description="Polar residues" evidence="1">
    <location>
        <begin position="1"/>
        <end position="17"/>
    </location>
</feature>
<dbReference type="EMBL" id="QRAJ01000008">
    <property type="protein sequence ID" value="ROT86486.1"/>
    <property type="molecule type" value="Genomic_DNA"/>
</dbReference>
<name>A0A423UCN2_9BIFI</name>
<keyword evidence="2" id="KW-0812">Transmembrane</keyword>
<gene>
    <name evidence="3" type="ORF">BMONG18_1351</name>
</gene>
<feature type="transmembrane region" description="Helical" evidence="2">
    <location>
        <begin position="205"/>
        <end position="229"/>
    </location>
</feature>
<feature type="transmembrane region" description="Helical" evidence="2">
    <location>
        <begin position="249"/>
        <end position="267"/>
    </location>
</feature>
<feature type="transmembrane region" description="Helical" evidence="2">
    <location>
        <begin position="55"/>
        <end position="72"/>
    </location>
</feature>
<dbReference type="RefSeq" id="WP_184937128.1">
    <property type="nucleotide sequence ID" value="NZ_JBBMLH010000002.1"/>
</dbReference>